<keyword evidence="2" id="KW-1185">Reference proteome</keyword>
<evidence type="ECO:0000313" key="2">
    <source>
        <dbReference type="Proteomes" id="UP000238430"/>
    </source>
</evidence>
<dbReference type="RefSeq" id="WP_106679161.1">
    <property type="nucleotide sequence ID" value="NZ_JACHWV010000003.1"/>
</dbReference>
<dbReference type="Proteomes" id="UP000238430">
    <property type="component" value="Unassembled WGS sequence"/>
</dbReference>
<name>A0A2T1NAN2_9FLAO</name>
<reference evidence="1 2" key="1">
    <citation type="submission" date="2018-03" db="EMBL/GenBank/DDBJ databases">
        <title>Mesoflavibacter sp. HG37 and Mesoflavibacter sp. HG96 sp.nov., two marine bacteria isolated from seawater of Western Pacific Ocean.</title>
        <authorList>
            <person name="Cheng H."/>
            <person name="Wu Y.-H."/>
            <person name="Guo L.-L."/>
            <person name="Xu X.-W."/>
        </authorList>
    </citation>
    <scope>NUCLEOTIDE SEQUENCE [LARGE SCALE GENOMIC DNA]</scope>
    <source>
        <strain evidence="1 2">KCTC 42117</strain>
    </source>
</reference>
<accession>A0A2T1NAN2</accession>
<dbReference type="EMBL" id="PXOT01000024">
    <property type="protein sequence ID" value="PSG89153.1"/>
    <property type="molecule type" value="Genomic_DNA"/>
</dbReference>
<protein>
    <submittedName>
        <fullName evidence="1">Uncharacterized protein</fullName>
    </submittedName>
</protein>
<proteinExistence type="predicted"/>
<dbReference type="AlphaFoldDB" id="A0A2T1NAN2"/>
<evidence type="ECO:0000313" key="1">
    <source>
        <dbReference type="EMBL" id="PSG89153.1"/>
    </source>
</evidence>
<organism evidence="1 2">
    <name type="scientific">Mesoflavibacter zeaxanthinifaciens subsp. sabulilitoris</name>
    <dbReference type="NCBI Taxonomy" id="1520893"/>
    <lineage>
        <taxon>Bacteria</taxon>
        <taxon>Pseudomonadati</taxon>
        <taxon>Bacteroidota</taxon>
        <taxon>Flavobacteriia</taxon>
        <taxon>Flavobacteriales</taxon>
        <taxon>Flavobacteriaceae</taxon>
        <taxon>Mesoflavibacter</taxon>
    </lineage>
</organism>
<sequence>MKINLNIPQTWDQLTPKQLIKVAKLLTKTQPGKLQLVLLIKILVGSKWYTVKTNAKLALLFLNVPLSELKNYVDFIYTSNNRSKFIGNLKIKGTTYYAPMDRIINLTADQLAAMLDLNNKYIDTKNIEYLQYLAAVIYRKDKAPEYDKLNLDKEVAPFKKLSPYKLIAIHIAVSGCVQVLAKRFPKVFNGSGNKKSKSNYGFGKVILQMTRGDLSKHKSIKNVNCYTFLEQFQTDITQTAKK</sequence>
<dbReference type="OrthoDB" id="1188846at2"/>
<comment type="caution">
    <text evidence="1">The sequence shown here is derived from an EMBL/GenBank/DDBJ whole genome shotgun (WGS) entry which is preliminary data.</text>
</comment>
<gene>
    <name evidence="1" type="ORF">C7H61_09355</name>
</gene>